<name>A0A1B2HV90_9PSEU</name>
<accession>A0A1B2HV90</accession>
<protein>
    <submittedName>
        <fullName evidence="1">Uncharacterized protein</fullName>
    </submittedName>
</protein>
<dbReference type="Proteomes" id="UP000093053">
    <property type="component" value="Chromosome"/>
</dbReference>
<dbReference type="STRING" id="1586287.BBK82_42295"/>
<organism evidence="1 2">
    <name type="scientific">Lentzea guizhouensis</name>
    <dbReference type="NCBI Taxonomy" id="1586287"/>
    <lineage>
        <taxon>Bacteria</taxon>
        <taxon>Bacillati</taxon>
        <taxon>Actinomycetota</taxon>
        <taxon>Actinomycetes</taxon>
        <taxon>Pseudonocardiales</taxon>
        <taxon>Pseudonocardiaceae</taxon>
        <taxon>Lentzea</taxon>
    </lineage>
</organism>
<proteinExistence type="predicted"/>
<evidence type="ECO:0000313" key="1">
    <source>
        <dbReference type="EMBL" id="ANZ41602.1"/>
    </source>
</evidence>
<reference evidence="1 2" key="1">
    <citation type="submission" date="2016-07" db="EMBL/GenBank/DDBJ databases">
        <title>Complete genome sequence of the Lentzea guizhouensis DHS C013.</title>
        <authorList>
            <person name="Cao C."/>
        </authorList>
    </citation>
    <scope>NUCLEOTIDE SEQUENCE [LARGE SCALE GENOMIC DNA]</scope>
    <source>
        <strain evidence="1 2">DHS C013</strain>
    </source>
</reference>
<dbReference type="EMBL" id="CP016793">
    <property type="protein sequence ID" value="ANZ41602.1"/>
    <property type="molecule type" value="Genomic_DNA"/>
</dbReference>
<keyword evidence="2" id="KW-1185">Reference proteome</keyword>
<dbReference type="AlphaFoldDB" id="A0A1B2HV90"/>
<evidence type="ECO:0000313" key="2">
    <source>
        <dbReference type="Proteomes" id="UP000093053"/>
    </source>
</evidence>
<sequence length="76" mass="8719">MTLVEALDRAGVPRAMYEIEGVREFGAVLPTDFYFLRVRGGRWQVGVYERGEYDPVEEYDTEGEATAAFHRRLMAT</sequence>
<dbReference type="OrthoDB" id="5196941at2"/>
<dbReference type="KEGG" id="led:BBK82_42295"/>
<gene>
    <name evidence="1" type="ORF">BBK82_42295</name>
</gene>